<keyword evidence="3 6" id="KW-0255">Endonuclease</keyword>
<dbReference type="Gene3D" id="3.40.1350.10">
    <property type="match status" value="1"/>
</dbReference>
<dbReference type="STRING" id="1227457.C451_02662"/>
<dbReference type="EC" id="3.1.-.-" evidence="6"/>
<dbReference type="HAMAP" id="MF_00722">
    <property type="entry name" value="NucS"/>
    <property type="match status" value="1"/>
</dbReference>
<dbReference type="eggNOG" id="arCOG01304">
    <property type="taxonomic scope" value="Archaea"/>
</dbReference>
<dbReference type="AlphaFoldDB" id="M0NEW8"/>
<dbReference type="Gene3D" id="2.70.180.20">
    <property type="match status" value="1"/>
</dbReference>
<gene>
    <name evidence="6" type="primary">nucS</name>
    <name evidence="9" type="ORF">C451_02662</name>
</gene>
<comment type="function">
    <text evidence="6">Cleaves both 3' and 5' ssDNA extremities of branched DNA structures.</text>
</comment>
<evidence type="ECO:0000259" key="8">
    <source>
        <dbReference type="Pfam" id="PF21003"/>
    </source>
</evidence>
<evidence type="ECO:0000256" key="5">
    <source>
        <dbReference type="ARBA" id="ARBA00023125"/>
    </source>
</evidence>
<dbReference type="EMBL" id="AOMF01000052">
    <property type="protein sequence ID" value="EMA56396.1"/>
    <property type="molecule type" value="Genomic_DNA"/>
</dbReference>
<dbReference type="Proteomes" id="UP000011680">
    <property type="component" value="Unassembled WGS sequence"/>
</dbReference>
<evidence type="ECO:0000259" key="7">
    <source>
        <dbReference type="Pfam" id="PF01939"/>
    </source>
</evidence>
<evidence type="ECO:0000256" key="2">
    <source>
        <dbReference type="ARBA" id="ARBA00022722"/>
    </source>
</evidence>
<dbReference type="CDD" id="cd22341">
    <property type="entry name" value="NucS-like"/>
    <property type="match status" value="1"/>
</dbReference>
<dbReference type="PANTHER" id="PTHR38814">
    <property type="entry name" value="ENDONUCLEASE NUCS"/>
    <property type="match status" value="1"/>
</dbReference>
<protein>
    <recommendedName>
        <fullName evidence="6">Endonuclease NucS</fullName>
        <ecNumber evidence="6">3.1.-.-</ecNumber>
    </recommendedName>
</protein>
<dbReference type="GO" id="GO:0000014">
    <property type="term" value="F:single-stranded DNA endodeoxyribonuclease activity"/>
    <property type="evidence" value="ECO:0007669"/>
    <property type="project" value="UniProtKB-UniRule"/>
</dbReference>
<evidence type="ECO:0000313" key="9">
    <source>
        <dbReference type="EMBL" id="EMA56396.1"/>
    </source>
</evidence>
<feature type="domain" description="Endonuclease NucS C-terminal" evidence="7">
    <location>
        <begin position="129"/>
        <end position="239"/>
    </location>
</feature>
<name>M0NEW8_9EURY</name>
<dbReference type="GO" id="GO:0005737">
    <property type="term" value="C:cytoplasm"/>
    <property type="evidence" value="ECO:0007669"/>
    <property type="project" value="UniProtKB-SubCell"/>
</dbReference>
<comment type="subcellular location">
    <subcellularLocation>
        <location evidence="6">Cytoplasm</location>
    </subcellularLocation>
</comment>
<dbReference type="InterPro" id="IPR048301">
    <property type="entry name" value="NucS_C"/>
</dbReference>
<evidence type="ECO:0000256" key="1">
    <source>
        <dbReference type="ARBA" id="ARBA00022490"/>
    </source>
</evidence>
<dbReference type="Pfam" id="PF21003">
    <property type="entry name" value="NucS_N"/>
    <property type="match status" value="1"/>
</dbReference>
<evidence type="ECO:0000256" key="4">
    <source>
        <dbReference type="ARBA" id="ARBA00022801"/>
    </source>
</evidence>
<keyword evidence="2 6" id="KW-0540">Nuclease</keyword>
<keyword evidence="4 6" id="KW-0378">Hydrolase</keyword>
<keyword evidence="10" id="KW-1185">Reference proteome</keyword>
<comment type="caution">
    <text evidence="9">The sequence shown here is derived from an EMBL/GenBank/DDBJ whole genome shotgun (WGS) entry which is preliminary data.</text>
</comment>
<comment type="similarity">
    <text evidence="6">Belongs to the NucS endonuclease family.</text>
</comment>
<dbReference type="RefSeq" id="WP_007737336.1">
    <property type="nucleotide sequence ID" value="NZ_AOMF01000052.1"/>
</dbReference>
<dbReference type="InterPro" id="IPR011856">
    <property type="entry name" value="tRNA_endonuc-like_dom_sf"/>
</dbReference>
<dbReference type="OrthoDB" id="15177at2157"/>
<dbReference type="InterPro" id="IPR048302">
    <property type="entry name" value="NucS_N"/>
</dbReference>
<dbReference type="Pfam" id="PF01939">
    <property type="entry name" value="NucS_C"/>
    <property type="match status" value="1"/>
</dbReference>
<organism evidence="9 10">
    <name type="scientific">Halococcus thailandensis JCM 13552</name>
    <dbReference type="NCBI Taxonomy" id="1227457"/>
    <lineage>
        <taxon>Archaea</taxon>
        <taxon>Methanobacteriati</taxon>
        <taxon>Methanobacteriota</taxon>
        <taxon>Stenosarchaea group</taxon>
        <taxon>Halobacteria</taxon>
        <taxon>Halobacteriales</taxon>
        <taxon>Halococcaceae</taxon>
        <taxon>Halococcus</taxon>
    </lineage>
</organism>
<sequence>MPVSTLTDPTLKDAHYLVDTGFEHGEMLTIVGKCEVDYDGRASSHLAPGERLVILKPDGTLLVHRNKQRKPVNWQPPGSTHSARLDDNRLIVESVRSSPHEELEITFQTVVQVSRLEVDDVSDLELEGSEEDLRQRILADPDILETGFNAMATERETSAGPIDIYGQDADGTPIAVELKRRRVGPDAVSQLNRYVEALERNRPSKSVRGILVAPSVTERAKQLLTSEGLEFVSLTPEQEDISQPIGFSEDADK</sequence>
<proteinExistence type="inferred from homology"/>
<accession>M0NEW8</accession>
<dbReference type="PATRIC" id="fig|1227457.3.peg.470"/>
<keyword evidence="5 6" id="KW-0238">DNA-binding</keyword>
<feature type="domain" description="Endonuclease NucS N-terminal PH-like" evidence="8">
    <location>
        <begin position="27"/>
        <end position="122"/>
    </location>
</feature>
<evidence type="ECO:0000256" key="3">
    <source>
        <dbReference type="ARBA" id="ARBA00022759"/>
    </source>
</evidence>
<dbReference type="PANTHER" id="PTHR38814:SF1">
    <property type="entry name" value="ENDONUCLEASE NUCS"/>
    <property type="match status" value="1"/>
</dbReference>
<dbReference type="InterPro" id="IPR002793">
    <property type="entry name" value="Endonuclease_NucS"/>
</dbReference>
<dbReference type="NCBIfam" id="NF003270">
    <property type="entry name" value="PRK04247.1"/>
    <property type="match status" value="1"/>
</dbReference>
<evidence type="ECO:0000313" key="10">
    <source>
        <dbReference type="Proteomes" id="UP000011680"/>
    </source>
</evidence>
<dbReference type="GO" id="GO:0003677">
    <property type="term" value="F:DNA binding"/>
    <property type="evidence" value="ECO:0007669"/>
    <property type="project" value="UniProtKB-KW"/>
</dbReference>
<dbReference type="InterPro" id="IPR049173">
    <property type="entry name" value="NucS_N_sf"/>
</dbReference>
<evidence type="ECO:0000256" key="6">
    <source>
        <dbReference type="HAMAP-Rule" id="MF_00722"/>
    </source>
</evidence>
<keyword evidence="1 6" id="KW-0963">Cytoplasm</keyword>
<reference evidence="9 10" key="1">
    <citation type="journal article" date="2014" name="PLoS Genet.">
        <title>Phylogenetically driven sequencing of extremely halophilic archaea reveals strategies for static and dynamic osmo-response.</title>
        <authorList>
            <person name="Becker E.A."/>
            <person name="Seitzer P.M."/>
            <person name="Tritt A."/>
            <person name="Larsen D."/>
            <person name="Krusor M."/>
            <person name="Yao A.I."/>
            <person name="Wu D."/>
            <person name="Madern D."/>
            <person name="Eisen J.A."/>
            <person name="Darling A.E."/>
            <person name="Facciotti M.T."/>
        </authorList>
    </citation>
    <scope>NUCLEOTIDE SEQUENCE [LARGE SCALE GENOMIC DNA]</scope>
    <source>
        <strain evidence="9 10">JCM 13552</strain>
    </source>
</reference>